<feature type="transmembrane region" description="Helical" evidence="5">
    <location>
        <begin position="191"/>
        <end position="211"/>
    </location>
</feature>
<accession>A0A1B6JW28</accession>
<comment type="subcellular location">
    <subcellularLocation>
        <location evidence="1">Membrane</location>
        <topology evidence="1">Multi-pass membrane protein</topology>
    </subcellularLocation>
</comment>
<feature type="transmembrane region" description="Helical" evidence="5">
    <location>
        <begin position="20"/>
        <end position="43"/>
    </location>
</feature>
<dbReference type="GO" id="GO:0022857">
    <property type="term" value="F:transmembrane transporter activity"/>
    <property type="evidence" value="ECO:0007669"/>
    <property type="project" value="InterPro"/>
</dbReference>
<dbReference type="SUPFAM" id="SSF103473">
    <property type="entry name" value="MFS general substrate transporter"/>
    <property type="match status" value="1"/>
</dbReference>
<evidence type="ECO:0000256" key="2">
    <source>
        <dbReference type="ARBA" id="ARBA00022692"/>
    </source>
</evidence>
<feature type="transmembrane region" description="Helical" evidence="5">
    <location>
        <begin position="459"/>
        <end position="478"/>
    </location>
</feature>
<evidence type="ECO:0000256" key="1">
    <source>
        <dbReference type="ARBA" id="ARBA00004141"/>
    </source>
</evidence>
<keyword evidence="4 5" id="KW-0472">Membrane</keyword>
<feature type="transmembrane region" description="Helical" evidence="5">
    <location>
        <begin position="166"/>
        <end position="185"/>
    </location>
</feature>
<feature type="transmembrane region" description="Helical" evidence="5">
    <location>
        <begin position="223"/>
        <end position="246"/>
    </location>
</feature>
<dbReference type="EMBL" id="GECU01012053">
    <property type="protein sequence ID" value="JAS95653.1"/>
    <property type="molecule type" value="Transcribed_RNA"/>
</dbReference>
<dbReference type="Pfam" id="PF00083">
    <property type="entry name" value="Sugar_tr"/>
    <property type="match status" value="1"/>
</dbReference>
<evidence type="ECO:0000313" key="9">
    <source>
        <dbReference type="EMBL" id="JAT03422.1"/>
    </source>
</evidence>
<evidence type="ECO:0000256" key="3">
    <source>
        <dbReference type="ARBA" id="ARBA00022989"/>
    </source>
</evidence>
<evidence type="ECO:0000313" key="8">
    <source>
        <dbReference type="EMBL" id="JAS95653.1"/>
    </source>
</evidence>
<dbReference type="AlphaFoldDB" id="A0A1B6JW28"/>
<dbReference type="InterPro" id="IPR005828">
    <property type="entry name" value="MFS_sugar_transport-like"/>
</dbReference>
<keyword evidence="3 5" id="KW-1133">Transmembrane helix</keyword>
<gene>
    <name evidence="9" type="ORF">g.51843</name>
    <name evidence="8" type="ORF">g.51844</name>
    <name evidence="7" type="ORF">g.51845</name>
</gene>
<feature type="transmembrane region" description="Helical" evidence="5">
    <location>
        <begin position="424"/>
        <end position="447"/>
    </location>
</feature>
<feature type="transmembrane region" description="Helical" evidence="5">
    <location>
        <begin position="399"/>
        <end position="418"/>
    </location>
</feature>
<name>A0A1B6JW28_9HEMI</name>
<dbReference type="EMBL" id="GECU01022472">
    <property type="protein sequence ID" value="JAS85234.1"/>
    <property type="molecule type" value="Transcribed_RNA"/>
</dbReference>
<dbReference type="EMBL" id="GECU01004285">
    <property type="protein sequence ID" value="JAT03422.1"/>
    <property type="molecule type" value="Transcribed_RNA"/>
</dbReference>
<sequence length="543" mass="61146">MAYDDILLHLGEFGPYQRRIYLLLCLPAIVVALHKLAGVFLQAKAEHRCLLPFESDNASYYGLTEQQMRLSYPWDYLAKGYSACRMYDTNYTEEYFHNNVPANQTVTCDRYVYNTEKYQSTTLMEWDLVCDSAWLKATSDAIFMTGVLLGSLIFGDLSDRFGRRPIFFLSLVIMSVAGVLAGISPDYYSYTFFRMIVGAATSGVFLVAYVIGMEMVGPKKRTFAGVAIQYFFTTGFLLTAGFAYYIKNWRHLQIAYTISGVIFFSYYWFIPESARWLLTKGRKEEARLIVKAAAKENKADLPDDLLDNLLTPTVNEEKMQEAGEKPSLLDLFKHPNLRKKSVILLFLWFVNSMTYYGLSWNTSNLGGGNDYLNFIICGLVEVPAYTFLLMTLDHWGRKVILCGCMLASGTALLLTMFVPNDMVWLTITLAMIGKLAITASYGTIYLFSAEQFPTVIRNVGVGASSMFARFGSILAPYINIMAEIWQPLPLLIFGGCALVSGMLALILPETLNRKLPETIEEGENFGKKSKLKTVKNGELDPVC</sequence>
<dbReference type="PANTHER" id="PTHR24064">
    <property type="entry name" value="SOLUTE CARRIER FAMILY 22 MEMBER"/>
    <property type="match status" value="1"/>
</dbReference>
<proteinExistence type="predicted"/>
<protein>
    <recommendedName>
        <fullName evidence="6">Major facilitator superfamily (MFS) profile domain-containing protein</fullName>
    </recommendedName>
</protein>
<dbReference type="InterPro" id="IPR036259">
    <property type="entry name" value="MFS_trans_sf"/>
</dbReference>
<dbReference type="InterPro" id="IPR005829">
    <property type="entry name" value="Sugar_transporter_CS"/>
</dbReference>
<feature type="domain" description="Major facilitator superfamily (MFS) profile" evidence="6">
    <location>
        <begin position="68"/>
        <end position="512"/>
    </location>
</feature>
<evidence type="ECO:0000259" key="6">
    <source>
        <dbReference type="PROSITE" id="PS50850"/>
    </source>
</evidence>
<dbReference type="PROSITE" id="PS00216">
    <property type="entry name" value="SUGAR_TRANSPORT_1"/>
    <property type="match status" value="1"/>
</dbReference>
<organism evidence="9">
    <name type="scientific">Homalodisca liturata</name>
    <dbReference type="NCBI Taxonomy" id="320908"/>
    <lineage>
        <taxon>Eukaryota</taxon>
        <taxon>Metazoa</taxon>
        <taxon>Ecdysozoa</taxon>
        <taxon>Arthropoda</taxon>
        <taxon>Hexapoda</taxon>
        <taxon>Insecta</taxon>
        <taxon>Pterygota</taxon>
        <taxon>Neoptera</taxon>
        <taxon>Paraneoptera</taxon>
        <taxon>Hemiptera</taxon>
        <taxon>Auchenorrhyncha</taxon>
        <taxon>Membracoidea</taxon>
        <taxon>Cicadellidae</taxon>
        <taxon>Cicadellinae</taxon>
        <taxon>Proconiini</taxon>
        <taxon>Homalodisca</taxon>
    </lineage>
</organism>
<feature type="transmembrane region" description="Helical" evidence="5">
    <location>
        <begin position="371"/>
        <end position="392"/>
    </location>
</feature>
<dbReference type="InterPro" id="IPR020846">
    <property type="entry name" value="MFS_dom"/>
</dbReference>
<evidence type="ECO:0000256" key="5">
    <source>
        <dbReference type="SAM" id="Phobius"/>
    </source>
</evidence>
<feature type="transmembrane region" description="Helical" evidence="5">
    <location>
        <begin position="252"/>
        <end position="270"/>
    </location>
</feature>
<dbReference type="CDD" id="cd17317">
    <property type="entry name" value="MFS_SLC22"/>
    <property type="match status" value="1"/>
</dbReference>
<dbReference type="GO" id="GO:0016020">
    <property type="term" value="C:membrane"/>
    <property type="evidence" value="ECO:0007669"/>
    <property type="project" value="UniProtKB-SubCell"/>
</dbReference>
<dbReference type="Gene3D" id="1.20.1250.20">
    <property type="entry name" value="MFS general substrate transporter like domains"/>
    <property type="match status" value="1"/>
</dbReference>
<evidence type="ECO:0000256" key="4">
    <source>
        <dbReference type="ARBA" id="ARBA00023136"/>
    </source>
</evidence>
<keyword evidence="2 5" id="KW-0812">Transmembrane</keyword>
<reference evidence="9" key="1">
    <citation type="submission" date="2015-11" db="EMBL/GenBank/DDBJ databases">
        <title>De novo transcriptome assembly of four potential Pierce s Disease insect vectors from Arizona vineyards.</title>
        <authorList>
            <person name="Tassone E.E."/>
        </authorList>
    </citation>
    <scope>NUCLEOTIDE SEQUENCE</scope>
</reference>
<feature type="transmembrane region" description="Helical" evidence="5">
    <location>
        <begin position="484"/>
        <end position="507"/>
    </location>
</feature>
<evidence type="ECO:0000313" key="7">
    <source>
        <dbReference type="EMBL" id="JAS85234.1"/>
    </source>
</evidence>
<feature type="transmembrane region" description="Helical" evidence="5">
    <location>
        <begin position="342"/>
        <end position="359"/>
    </location>
</feature>
<dbReference type="PROSITE" id="PS50850">
    <property type="entry name" value="MFS"/>
    <property type="match status" value="1"/>
</dbReference>